<keyword evidence="4" id="KW-1185">Reference proteome</keyword>
<dbReference type="AlphaFoldDB" id="A0A5N6PFL3"/>
<dbReference type="OrthoDB" id="273917at2759"/>
<dbReference type="EMBL" id="SZYD01000005">
    <property type="protein sequence ID" value="KAD6119916.1"/>
    <property type="molecule type" value="Genomic_DNA"/>
</dbReference>
<dbReference type="Proteomes" id="UP000326396">
    <property type="component" value="Linkage Group LG13"/>
</dbReference>
<dbReference type="Pfam" id="PF26180">
    <property type="entry name" value="PAP-OAS1"/>
    <property type="match status" value="1"/>
</dbReference>
<accession>A0A5N6PFL3</accession>
<dbReference type="PANTHER" id="PTHR45979:SF33">
    <property type="entry name" value="POLYNUCLEOTIDE ADENYLYLTRANSFERASE"/>
    <property type="match status" value="1"/>
</dbReference>
<feature type="region of interest" description="Disordered" evidence="1">
    <location>
        <begin position="419"/>
        <end position="447"/>
    </location>
</feature>
<evidence type="ECO:0000313" key="3">
    <source>
        <dbReference type="EMBL" id="KAD6119916.1"/>
    </source>
</evidence>
<dbReference type="Gene3D" id="1.10.1410.10">
    <property type="match status" value="1"/>
</dbReference>
<dbReference type="InterPro" id="IPR058920">
    <property type="entry name" value="PAP-OAS1-bd-rel"/>
</dbReference>
<evidence type="ECO:0000259" key="2">
    <source>
        <dbReference type="Pfam" id="PF26180"/>
    </source>
</evidence>
<dbReference type="InterPro" id="IPR043519">
    <property type="entry name" value="NT_sf"/>
</dbReference>
<protein>
    <recommendedName>
        <fullName evidence="2">PAP/OAS1 substrate-binding-related domain-containing protein</fullName>
    </recommendedName>
</protein>
<organism evidence="3 4">
    <name type="scientific">Mikania micrantha</name>
    <name type="common">bitter vine</name>
    <dbReference type="NCBI Taxonomy" id="192012"/>
    <lineage>
        <taxon>Eukaryota</taxon>
        <taxon>Viridiplantae</taxon>
        <taxon>Streptophyta</taxon>
        <taxon>Embryophyta</taxon>
        <taxon>Tracheophyta</taxon>
        <taxon>Spermatophyta</taxon>
        <taxon>Magnoliopsida</taxon>
        <taxon>eudicotyledons</taxon>
        <taxon>Gunneridae</taxon>
        <taxon>Pentapetalae</taxon>
        <taxon>asterids</taxon>
        <taxon>campanulids</taxon>
        <taxon>Asterales</taxon>
        <taxon>Asteraceae</taxon>
        <taxon>Asteroideae</taxon>
        <taxon>Heliantheae alliance</taxon>
        <taxon>Eupatorieae</taxon>
        <taxon>Mikania</taxon>
    </lineage>
</organism>
<dbReference type="PANTHER" id="PTHR45979">
    <property type="entry name" value="PAP/OAS1 SUBSTRATE-BINDING DOMAIN SUPERFAMILY"/>
    <property type="match status" value="1"/>
</dbReference>
<evidence type="ECO:0000313" key="4">
    <source>
        <dbReference type="Proteomes" id="UP000326396"/>
    </source>
</evidence>
<name>A0A5N6PFL3_9ASTR</name>
<gene>
    <name evidence="3" type="ORF">E3N88_11187</name>
</gene>
<feature type="region of interest" description="Disordered" evidence="1">
    <location>
        <begin position="1"/>
        <end position="22"/>
    </location>
</feature>
<comment type="caution">
    <text evidence="3">The sequence shown here is derived from an EMBL/GenBank/DDBJ whole genome shotgun (WGS) entry which is preliminary data.</text>
</comment>
<dbReference type="SUPFAM" id="SSF81301">
    <property type="entry name" value="Nucleotidyltransferase"/>
    <property type="match status" value="1"/>
</dbReference>
<sequence length="640" mass="71833">MKDHRSSASPENRTTADMPEFDSITSEKWEACEAPIRKVLSCVQPTSDSEDKRNDVVAYMRQLIKNAVGVEVLQYGSVPLKTYLPEGDIDLTVVSFYDWECDLPCEVLDVLLAEQVNGNDEFVLKEIQFIDAEVKLVKCIVNDIILDISFNQLSGLCALCFLERVDRLIEKDHLFKRSIILIKSWCYYESHILGAIHGLLSTYALETLVLYIFRMFNASLTTPLKVLYRFLEYFSKFDWDTFCISINGQVNVSSLPDIVVENPSNQPLFGEEFMKEYINMFTIPCKEYADNIPPFTPKVLNIIDPLKVNNNLGRSIHMGTFFRIKYALGYGARKLGEIMQLPGEDIQDGIKNFFRNTMKMNQSKFIFNTRVSFETLSTASITEVHYENDIELENINPDVNTRVNVNGGNDLSALSLVPANEESDRNESANSNPDNENEDATANDNPEDEYLKLADLTGDYYGHIRNLMYSHCRKGLPSASVLVHEPVGHPSAIWYQQNSSCVQSYTNGSMMVPEPNLMVHESGPYVPPMGLPLRATGRGHVPPLSQHHLNQAHASACELGLPLIINTKGPEPESPQGHGQCPAPSPLRTQRRLVFGSFGPVSQTSPEPVETSFSCARNPASVQNKLLPLMDEIEFPPLSV</sequence>
<proteinExistence type="predicted"/>
<dbReference type="Gene3D" id="3.30.460.10">
    <property type="entry name" value="Beta Polymerase, domain 2"/>
    <property type="match status" value="1"/>
</dbReference>
<feature type="domain" description="PAP/OAS1 substrate-binding-related" evidence="2">
    <location>
        <begin position="169"/>
        <end position="358"/>
    </location>
</feature>
<reference evidence="3 4" key="1">
    <citation type="submission" date="2019-05" db="EMBL/GenBank/DDBJ databases">
        <title>Mikania micrantha, genome provides insights into the molecular mechanism of rapid growth.</title>
        <authorList>
            <person name="Liu B."/>
        </authorList>
    </citation>
    <scope>NUCLEOTIDE SEQUENCE [LARGE SCALE GENOMIC DNA]</scope>
    <source>
        <strain evidence="3">NLD-2019</strain>
        <tissue evidence="3">Leaf</tissue>
    </source>
</reference>
<dbReference type="InterPro" id="IPR058921">
    <property type="entry name" value="PAP/OAS1-rel"/>
</dbReference>
<dbReference type="SUPFAM" id="SSF81631">
    <property type="entry name" value="PAP/OAS1 substrate-binding domain"/>
    <property type="match status" value="1"/>
</dbReference>
<feature type="compositionally biased region" description="Acidic residues" evidence="1">
    <location>
        <begin position="435"/>
        <end position="447"/>
    </location>
</feature>
<evidence type="ECO:0000256" key="1">
    <source>
        <dbReference type="SAM" id="MobiDB-lite"/>
    </source>
</evidence>